<organism evidence="2 3">
    <name type="scientific">Thermothielavioides terrestris</name>
    <dbReference type="NCBI Taxonomy" id="2587410"/>
    <lineage>
        <taxon>Eukaryota</taxon>
        <taxon>Fungi</taxon>
        <taxon>Dikarya</taxon>
        <taxon>Ascomycota</taxon>
        <taxon>Pezizomycotina</taxon>
        <taxon>Sordariomycetes</taxon>
        <taxon>Sordariomycetidae</taxon>
        <taxon>Sordariales</taxon>
        <taxon>Chaetomiaceae</taxon>
        <taxon>Thermothielavioides</taxon>
    </lineage>
</organism>
<feature type="compositionally biased region" description="Polar residues" evidence="1">
    <location>
        <begin position="167"/>
        <end position="176"/>
    </location>
</feature>
<feature type="region of interest" description="Disordered" evidence="1">
    <location>
        <begin position="24"/>
        <end position="218"/>
    </location>
</feature>
<accession>A0A3S4B1N0</accession>
<proteinExistence type="predicted"/>
<feature type="compositionally biased region" description="Acidic residues" evidence="1">
    <location>
        <begin position="198"/>
        <end position="210"/>
    </location>
</feature>
<evidence type="ECO:0000313" key="3">
    <source>
        <dbReference type="Proteomes" id="UP000289323"/>
    </source>
</evidence>
<feature type="compositionally biased region" description="Basic residues" evidence="1">
    <location>
        <begin position="76"/>
        <end position="87"/>
    </location>
</feature>
<sequence>MAAIDTSSCTVSTFLRHGNGCSVASRPMPPTRKRSFRATYLDHGTPPPPKRTRSVEVIILSSDTEVEELPVNPPRLPRHRILSRKPKQREASVIDISDDAEDVAEDDEEDNDEDDEEDDAEGDAEDDEEEDTEDDAEDDAEDDEEDNEEDNDDDDTDESQPHRTLSVLKQLQQDAFNDSKAGLRDNQREPAGAITEPAADDDDSDDDDTDGSQPHRAASVLEQLQQDAFGDLKLDQCDESDDLREPAGAINPAAAAADDDTDGSQPHLAQSVLEQLQQDAFHDFKADLCDELDNLREPAADSRDDDATSCAPLRDVLRQWVAPRQDKASRYTDCLCYRLDHAYNSARGFSQRALVGRDRAVVRTLCRLAGELPFEVFLAVLETETGAGGAAPEDYLVSSLVDLQGNEVVSYIVVDEQNWVQARFGASTSRAAGYLDAAVVLLPRDSVVDFLLRWTEAPAAMPGRDSLEMREVQGLVQYFAARILETDRRDHRLLPIFKELCVRVWQLDEAKGLALLPGSVVQTVLQAVLHAQDWPFFEQVASRLGGQPPVPFLQWVVQEACTAC</sequence>
<name>A0A3S4B1N0_9PEZI</name>
<dbReference type="AlphaFoldDB" id="A0A3S4B1N0"/>
<dbReference type="EMBL" id="OUUZ01000001">
    <property type="protein sequence ID" value="SPQ19226.1"/>
    <property type="molecule type" value="Genomic_DNA"/>
</dbReference>
<evidence type="ECO:0000313" key="2">
    <source>
        <dbReference type="EMBL" id="SPQ19226.1"/>
    </source>
</evidence>
<evidence type="ECO:0000256" key="1">
    <source>
        <dbReference type="SAM" id="MobiDB-lite"/>
    </source>
</evidence>
<gene>
    <name evidence="2" type="ORF">TT172_LOCUS1645</name>
</gene>
<reference evidence="2 3" key="1">
    <citation type="submission" date="2018-04" db="EMBL/GenBank/DDBJ databases">
        <authorList>
            <person name="Huttner S."/>
            <person name="Dainat J."/>
        </authorList>
    </citation>
    <scope>NUCLEOTIDE SEQUENCE [LARGE SCALE GENOMIC DNA]</scope>
</reference>
<feature type="compositionally biased region" description="Acidic residues" evidence="1">
    <location>
        <begin position="96"/>
        <end position="158"/>
    </location>
</feature>
<protein>
    <submittedName>
        <fullName evidence="2">8666a79a-ea3f-4e76-84d2-30087be5ecdf</fullName>
    </submittedName>
</protein>
<dbReference type="Proteomes" id="UP000289323">
    <property type="component" value="Unassembled WGS sequence"/>
</dbReference>